<accession>A0A5M3XL05</accession>
<evidence type="ECO:0000313" key="7">
    <source>
        <dbReference type="EMBL" id="GES22097.1"/>
    </source>
</evidence>
<dbReference type="Pfam" id="PF00877">
    <property type="entry name" value="NLPC_P60"/>
    <property type="match status" value="1"/>
</dbReference>
<proteinExistence type="inferred from homology"/>
<dbReference type="AlphaFoldDB" id="A0A5M3XL05"/>
<dbReference type="PANTHER" id="PTHR47359">
    <property type="entry name" value="PEPTIDOGLYCAN DL-ENDOPEPTIDASE CWLO"/>
    <property type="match status" value="1"/>
</dbReference>
<keyword evidence="2" id="KW-0645">Protease</keyword>
<evidence type="ECO:0000313" key="8">
    <source>
        <dbReference type="Proteomes" id="UP000377595"/>
    </source>
</evidence>
<name>A0A5M3XL05_9ACTN</name>
<gene>
    <name evidence="7" type="ORF">Aple_049940</name>
</gene>
<keyword evidence="8" id="KW-1185">Reference proteome</keyword>
<feature type="region of interest" description="Disordered" evidence="5">
    <location>
        <begin position="71"/>
        <end position="91"/>
    </location>
</feature>
<comment type="similarity">
    <text evidence="1">Belongs to the peptidase C40 family.</text>
</comment>
<dbReference type="EMBL" id="BLAF01000028">
    <property type="protein sequence ID" value="GES22097.1"/>
    <property type="molecule type" value="Genomic_DNA"/>
</dbReference>
<feature type="domain" description="NlpC/P60" evidence="6">
    <location>
        <begin position="278"/>
        <end position="407"/>
    </location>
</feature>
<evidence type="ECO:0000256" key="1">
    <source>
        <dbReference type="ARBA" id="ARBA00007074"/>
    </source>
</evidence>
<protein>
    <recommendedName>
        <fullName evidence="6">NlpC/P60 domain-containing protein</fullName>
    </recommendedName>
</protein>
<evidence type="ECO:0000259" key="6">
    <source>
        <dbReference type="PROSITE" id="PS51935"/>
    </source>
</evidence>
<keyword evidence="4" id="KW-0788">Thiol protease</keyword>
<organism evidence="7 8">
    <name type="scientific">Acrocarpospora pleiomorpha</name>
    <dbReference type="NCBI Taxonomy" id="90975"/>
    <lineage>
        <taxon>Bacteria</taxon>
        <taxon>Bacillati</taxon>
        <taxon>Actinomycetota</taxon>
        <taxon>Actinomycetes</taxon>
        <taxon>Streptosporangiales</taxon>
        <taxon>Streptosporangiaceae</taxon>
        <taxon>Acrocarpospora</taxon>
    </lineage>
</organism>
<dbReference type="InterPro" id="IPR000064">
    <property type="entry name" value="NLP_P60_dom"/>
</dbReference>
<evidence type="ECO:0000256" key="2">
    <source>
        <dbReference type="ARBA" id="ARBA00022670"/>
    </source>
</evidence>
<dbReference type="GO" id="GO:0008234">
    <property type="term" value="F:cysteine-type peptidase activity"/>
    <property type="evidence" value="ECO:0007669"/>
    <property type="project" value="UniProtKB-KW"/>
</dbReference>
<reference evidence="7 8" key="1">
    <citation type="submission" date="2019-10" db="EMBL/GenBank/DDBJ databases">
        <title>Whole genome shotgun sequence of Acrocarpospora pleiomorpha NBRC 16267.</title>
        <authorList>
            <person name="Ichikawa N."/>
            <person name="Kimura A."/>
            <person name="Kitahashi Y."/>
            <person name="Komaki H."/>
            <person name="Oguchi A."/>
        </authorList>
    </citation>
    <scope>NUCLEOTIDE SEQUENCE [LARGE SCALE GENOMIC DNA]</scope>
    <source>
        <strain evidence="7 8">NBRC 16267</strain>
    </source>
</reference>
<dbReference type="InterPro" id="IPR038765">
    <property type="entry name" value="Papain-like_cys_pep_sf"/>
</dbReference>
<keyword evidence="3" id="KW-0378">Hydrolase</keyword>
<evidence type="ECO:0000256" key="3">
    <source>
        <dbReference type="ARBA" id="ARBA00022801"/>
    </source>
</evidence>
<dbReference type="SUPFAM" id="SSF54001">
    <property type="entry name" value="Cysteine proteinases"/>
    <property type="match status" value="1"/>
</dbReference>
<dbReference type="Proteomes" id="UP000377595">
    <property type="component" value="Unassembled WGS sequence"/>
</dbReference>
<evidence type="ECO:0000256" key="5">
    <source>
        <dbReference type="SAM" id="MobiDB-lite"/>
    </source>
</evidence>
<sequence>MIRRALAEARRDLAYRPRLPGRRPLRRPWLWRRAIPLLVVLLVAVISADLVILADLYGQTERPVAARQKNFVTTSDESRDDPPPPVAPLGKLRQPHLFVVNDQPLAADTIARIREVPGVAALDVTDAAEVTMDGRRVPTMGVDPSTFRAYTPAPTAGSDVLWANIAKGEVAVSFELGNDGGLPLGSEVTSGGQKLRIGAYATVGMSTIAAIVSRPTARALGLPEGNALVVSAPKADTGKLRRALLRLLPKGSQVVTINPVLAGPRRQTAWPASAFMSVQQTEAMLRAAVGKLGRPYEWGAEGPESFDCSGLVQWAFRQAGVSMPRVASQQWASGPQIPLEQAQPGDLLFWRSDPTNPAYISHVAIYWGGGKMLHAPRTGDVVKIAKIHTRGFAGAVRVSPGVAARVR</sequence>
<dbReference type="InterPro" id="IPR051794">
    <property type="entry name" value="PG_Endopeptidase_C40"/>
</dbReference>
<dbReference type="OrthoDB" id="5244330at2"/>
<dbReference type="PANTHER" id="PTHR47359:SF3">
    <property type="entry name" value="NLP_P60 DOMAIN-CONTAINING PROTEIN-RELATED"/>
    <property type="match status" value="1"/>
</dbReference>
<dbReference type="PROSITE" id="PS51935">
    <property type="entry name" value="NLPC_P60"/>
    <property type="match status" value="1"/>
</dbReference>
<evidence type="ECO:0000256" key="4">
    <source>
        <dbReference type="ARBA" id="ARBA00022807"/>
    </source>
</evidence>
<dbReference type="RefSeq" id="WP_155347058.1">
    <property type="nucleotide sequence ID" value="NZ_BAAAHM010000016.1"/>
</dbReference>
<comment type="caution">
    <text evidence="7">The sequence shown here is derived from an EMBL/GenBank/DDBJ whole genome shotgun (WGS) entry which is preliminary data.</text>
</comment>
<dbReference type="Gene3D" id="3.90.1720.10">
    <property type="entry name" value="endopeptidase domain like (from Nostoc punctiforme)"/>
    <property type="match status" value="1"/>
</dbReference>
<dbReference type="GO" id="GO:0006508">
    <property type="term" value="P:proteolysis"/>
    <property type="evidence" value="ECO:0007669"/>
    <property type="project" value="UniProtKB-KW"/>
</dbReference>